<dbReference type="InterPro" id="IPR000801">
    <property type="entry name" value="Esterase-like"/>
</dbReference>
<evidence type="ECO:0000313" key="3">
    <source>
        <dbReference type="Proteomes" id="UP000294723"/>
    </source>
</evidence>
<protein>
    <submittedName>
        <fullName evidence="2">Esterase family protein</fullName>
    </submittedName>
</protein>
<dbReference type="RefSeq" id="WP_132684176.1">
    <property type="nucleotide sequence ID" value="NZ_SMLA01000025.1"/>
</dbReference>
<evidence type="ECO:0000256" key="1">
    <source>
        <dbReference type="SAM" id="MobiDB-lite"/>
    </source>
</evidence>
<dbReference type="InterPro" id="IPR050583">
    <property type="entry name" value="Mycobacterial_A85_antigen"/>
</dbReference>
<organism evidence="2 3">
    <name type="scientific">Saccharopolyspora karakumensis</name>
    <dbReference type="NCBI Taxonomy" id="2530386"/>
    <lineage>
        <taxon>Bacteria</taxon>
        <taxon>Bacillati</taxon>
        <taxon>Actinomycetota</taxon>
        <taxon>Actinomycetes</taxon>
        <taxon>Pseudonocardiales</taxon>
        <taxon>Pseudonocardiaceae</taxon>
        <taxon>Saccharopolyspora</taxon>
    </lineage>
</organism>
<proteinExistence type="predicted"/>
<comment type="caution">
    <text evidence="2">The sequence shown here is derived from an EMBL/GenBank/DDBJ whole genome shotgun (WGS) entry which is preliminary data.</text>
</comment>
<dbReference type="Pfam" id="PF00756">
    <property type="entry name" value="Esterase"/>
    <property type="match status" value="1"/>
</dbReference>
<feature type="compositionally biased region" description="Basic and acidic residues" evidence="1">
    <location>
        <begin position="26"/>
        <end position="39"/>
    </location>
</feature>
<name>A0A4R5BSD6_9PSEU</name>
<evidence type="ECO:0000313" key="2">
    <source>
        <dbReference type="EMBL" id="TDD87052.1"/>
    </source>
</evidence>
<dbReference type="Proteomes" id="UP000294723">
    <property type="component" value="Unassembled WGS sequence"/>
</dbReference>
<dbReference type="SUPFAM" id="SSF53474">
    <property type="entry name" value="alpha/beta-Hydrolases"/>
    <property type="match status" value="1"/>
</dbReference>
<dbReference type="Gene3D" id="3.40.50.1820">
    <property type="entry name" value="alpha/beta hydrolase"/>
    <property type="match status" value="1"/>
</dbReference>
<reference evidence="2 3" key="1">
    <citation type="submission" date="2019-03" db="EMBL/GenBank/DDBJ databases">
        <title>Draft genome sequences of novel Actinobacteria.</title>
        <authorList>
            <person name="Sahin N."/>
            <person name="Ay H."/>
            <person name="Saygin H."/>
        </authorList>
    </citation>
    <scope>NUCLEOTIDE SEQUENCE [LARGE SCALE GENOMIC DNA]</scope>
    <source>
        <strain evidence="2 3">5K548</strain>
    </source>
</reference>
<gene>
    <name evidence="2" type="ORF">E1202_17205</name>
</gene>
<feature type="compositionally biased region" description="Basic and acidic residues" evidence="1">
    <location>
        <begin position="51"/>
        <end position="72"/>
    </location>
</feature>
<keyword evidence="3" id="KW-1185">Reference proteome</keyword>
<dbReference type="EMBL" id="SMLA01000025">
    <property type="protein sequence ID" value="TDD87052.1"/>
    <property type="molecule type" value="Genomic_DNA"/>
</dbReference>
<dbReference type="PANTHER" id="PTHR48098">
    <property type="entry name" value="ENTEROCHELIN ESTERASE-RELATED"/>
    <property type="match status" value="1"/>
</dbReference>
<dbReference type="AlphaFoldDB" id="A0A4R5BSD6"/>
<accession>A0A4R5BSD6</accession>
<dbReference type="InterPro" id="IPR029058">
    <property type="entry name" value="AB_hydrolase_fold"/>
</dbReference>
<sequence>MGQPSGSELVRDPEHPVRPRGAQDPVRTEKDSMSIERSKAGNSAASEEEWFADKHVSSEDRASYAIADDTRPEYSLGPDSTPREGVPTGSLTVRKHTSDVAYPGVERDYRVYVPAQYDGSTPASLLVFHDGLEYLAEDFRAHIVLDNLIAKGEIPLTVAVFVEAGEEGPGYPIFGGADNRSVEFDSIDDGWAHFLIEELLPEAVGELNVSADPHDRVIVGFSSGGNASFTAAWHRPDFFGNVISHCGSFVDIRGGHNHVPEVRRNPRKPIRMWLQSGRRDARVVFGDLTIANQDMAAALEYRYYDYKFVFGEGGHTLRHGGSVFPQTLRWIWRDHPSSSNTY</sequence>
<feature type="region of interest" description="Disordered" evidence="1">
    <location>
        <begin position="1"/>
        <end position="90"/>
    </location>
</feature>
<dbReference type="PANTHER" id="PTHR48098:SF3">
    <property type="entry name" value="IRON(III) ENTEROBACTIN ESTERASE"/>
    <property type="match status" value="1"/>
</dbReference>